<feature type="transmembrane region" description="Helical" evidence="1">
    <location>
        <begin position="1095"/>
        <end position="1113"/>
    </location>
</feature>
<feature type="transmembrane region" description="Helical" evidence="1">
    <location>
        <begin position="1000"/>
        <end position="1018"/>
    </location>
</feature>
<accession>A0A8H3XBV4</accession>
<evidence type="ECO:0000256" key="1">
    <source>
        <dbReference type="SAM" id="Phobius"/>
    </source>
</evidence>
<dbReference type="SUPFAM" id="SSF50978">
    <property type="entry name" value="WD40 repeat-like"/>
    <property type="match status" value="1"/>
</dbReference>
<dbReference type="OrthoDB" id="2434827at2759"/>
<proteinExistence type="predicted"/>
<organism evidence="2 3">
    <name type="scientific">Gigaspora margarita</name>
    <dbReference type="NCBI Taxonomy" id="4874"/>
    <lineage>
        <taxon>Eukaryota</taxon>
        <taxon>Fungi</taxon>
        <taxon>Fungi incertae sedis</taxon>
        <taxon>Mucoromycota</taxon>
        <taxon>Glomeromycotina</taxon>
        <taxon>Glomeromycetes</taxon>
        <taxon>Diversisporales</taxon>
        <taxon>Gigasporaceae</taxon>
        <taxon>Gigaspora</taxon>
    </lineage>
</organism>
<dbReference type="Proteomes" id="UP000439903">
    <property type="component" value="Unassembled WGS sequence"/>
</dbReference>
<comment type="caution">
    <text evidence="2">The sequence shown here is derived from an EMBL/GenBank/DDBJ whole genome shotgun (WGS) entry which is preliminary data.</text>
</comment>
<keyword evidence="1" id="KW-0812">Transmembrane</keyword>
<feature type="transmembrane region" description="Helical" evidence="1">
    <location>
        <begin position="924"/>
        <end position="942"/>
    </location>
</feature>
<feature type="transmembrane region" description="Helical" evidence="1">
    <location>
        <begin position="963"/>
        <end position="988"/>
    </location>
</feature>
<dbReference type="AlphaFoldDB" id="A0A8H3XBV4"/>
<reference evidence="2 3" key="1">
    <citation type="journal article" date="2019" name="Environ. Microbiol.">
        <title>At the nexus of three kingdoms: the genome of the mycorrhizal fungus Gigaspora margarita provides insights into plant, endobacterial and fungal interactions.</title>
        <authorList>
            <person name="Venice F."/>
            <person name="Ghignone S."/>
            <person name="Salvioli di Fossalunga A."/>
            <person name="Amselem J."/>
            <person name="Novero M."/>
            <person name="Xianan X."/>
            <person name="Sedzielewska Toro K."/>
            <person name="Morin E."/>
            <person name="Lipzen A."/>
            <person name="Grigoriev I.V."/>
            <person name="Henrissat B."/>
            <person name="Martin F.M."/>
            <person name="Bonfante P."/>
        </authorList>
    </citation>
    <scope>NUCLEOTIDE SEQUENCE [LARGE SCALE GENOMIC DNA]</scope>
    <source>
        <strain evidence="2 3">BEG34</strain>
    </source>
</reference>
<feature type="transmembrane region" description="Helical" evidence="1">
    <location>
        <begin position="898"/>
        <end position="918"/>
    </location>
</feature>
<keyword evidence="1" id="KW-0472">Membrane</keyword>
<sequence length="1226" mass="144232">MSALTRQSKNFIVEVKNEEKEPEAKKYELEINEDDKRPKDKKVKNKFTNYFAVSPEGDFLVEFVVKNLEFELQMYDIKNSNNKDGLALGIVSEQKGSLEPESGLELGDDQESSYSKLSSIPTTFKFTETQLNLINNEHDDIHSWFYSINNIDDKESPIKYGGIVKLFSKKDYINDQKTEKDNQSTDKSSQNTDGHFLILLTVSGIHKYHMKNKSINNIQKLKYPKRTYDVIIYNFNPFFDLFDYISNKKDLCTKAYNSICTYFNMCLNKHYFLVDTTREDFKYIELYDLMTNQLVNTFQRQMVYRSIVDFPACYACYAISNNSKLLAYESIQAIKIYSTECSLEIAELAIANLVSVIFMDFFHNDEMLLIYSSKNEWTIWNIFGSIQNSVTLENPGLTVELPSADKFWEIDQSNSFVVVNNYGKLTIYDDLIVDKYLKYLKKSNKQDFKKLSKDYLSRQNLDKNIPDLHDKESKLNEFDNLEPWLVNEELKGTQFSFYLDEKKEKLLLIGKHTIQVWYNQGPSKDPEKRTLEFIYMPLFPLPVFSSPKIHEVKEWESNTIEVIGIEYCIGKFKLSFLTKDTKDSLQIKMEDEDDIINVAKYACYTLEYFSVYKNFKQTREKGQELKFNNIIKQTRKIILRFIRICPINWRLLDIRFGLMNVLIEAGDYELINDILSFGIPIHIPQYFPWSSEKNTICTALLDHTMLALLLEYYSNNAVDNIGWMRTVVDIIPELFKSSEEKIGNEKVEFYTFYAQKLFYKPCFCNKQLDLLSFKFLEVSPKSNDLLKVFIPITQLIPQDSELDICDIDYNKIVDIRMVPLTDFTTSKRISDIRERKPTNFLKLLISPSQYSSLKEEDYSPFIKLVKTGEREILYENPSMGAVINWMWHCSKFYWPRTLYIFVLYFLTYSIISWAYIAHIQITSVLHYLLIITTIILFYYLSFYQTVVVFKQLHHKRIQYLDRFNLVDLLSLIIPIFIVSYILIHYYTFDDKFKNAESSQVLTFIIFISIIVLWHKFILLLRIFEVVIGAGHALFILLGHPFYIGLNQSRTIYQLSNGSEVYTLTGDKPNNPFSSIIDAILAVYNWSSISLDTWNFWPLTIISVICSFIFVIILQNVIISFMSDAFSDAVKNSKRGVYRYQVDLIYEFALLEKSLEFNNLDFKFKDKIRVKYICFYDEPHITISWKKISDKMKSKSYPKIQSLNKSGFESWLDEECKFIWKKEIKDV</sequence>
<feature type="transmembrane region" description="Helical" evidence="1">
    <location>
        <begin position="1025"/>
        <end position="1045"/>
    </location>
</feature>
<protein>
    <submittedName>
        <fullName evidence="2">Transient receptor potential cation channel subfamily a member 1-like isoform x1</fullName>
    </submittedName>
</protein>
<name>A0A8H3XBV4_GIGMA</name>
<evidence type="ECO:0000313" key="3">
    <source>
        <dbReference type="Proteomes" id="UP000439903"/>
    </source>
</evidence>
<gene>
    <name evidence="2" type="ORF">F8M41_003588</name>
</gene>
<keyword evidence="1" id="KW-1133">Transmembrane helix</keyword>
<evidence type="ECO:0000313" key="2">
    <source>
        <dbReference type="EMBL" id="KAF0443234.1"/>
    </source>
</evidence>
<keyword evidence="3" id="KW-1185">Reference proteome</keyword>
<dbReference type="InterPro" id="IPR036322">
    <property type="entry name" value="WD40_repeat_dom_sf"/>
</dbReference>
<dbReference type="EMBL" id="WTPW01001313">
    <property type="protein sequence ID" value="KAF0443234.1"/>
    <property type="molecule type" value="Genomic_DNA"/>
</dbReference>
<keyword evidence="2" id="KW-0675">Receptor</keyword>